<dbReference type="InterPro" id="IPR050154">
    <property type="entry name" value="UbiB_kinase"/>
</dbReference>
<dbReference type="Proteomes" id="UP001500984">
    <property type="component" value="Unassembled WGS sequence"/>
</dbReference>
<reference evidence="4 5" key="1">
    <citation type="journal article" date="2019" name="Int. J. Syst. Evol. Microbiol.">
        <title>The Global Catalogue of Microorganisms (GCM) 10K type strain sequencing project: providing services to taxonomists for standard genome sequencing and annotation.</title>
        <authorList>
            <consortium name="The Broad Institute Genomics Platform"/>
            <consortium name="The Broad Institute Genome Sequencing Center for Infectious Disease"/>
            <person name="Wu L."/>
            <person name="Ma J."/>
        </authorList>
    </citation>
    <scope>NUCLEOTIDE SEQUENCE [LARGE SCALE GENOMIC DNA]</scope>
    <source>
        <strain evidence="4 5">JCM 15900</strain>
    </source>
</reference>
<comment type="caution">
    <text evidence="4">The sequence shown here is derived from an EMBL/GenBank/DDBJ whole genome shotgun (WGS) entry which is preliminary data.</text>
</comment>
<evidence type="ECO:0000313" key="5">
    <source>
        <dbReference type="Proteomes" id="UP001500984"/>
    </source>
</evidence>
<dbReference type="SUPFAM" id="SSF56112">
    <property type="entry name" value="Protein kinase-like (PK-like)"/>
    <property type="match status" value="1"/>
</dbReference>
<feature type="transmembrane region" description="Helical" evidence="2">
    <location>
        <begin position="633"/>
        <end position="652"/>
    </location>
</feature>
<evidence type="ECO:0000259" key="3">
    <source>
        <dbReference type="Pfam" id="PF03109"/>
    </source>
</evidence>
<comment type="similarity">
    <text evidence="1">Belongs to the protein kinase superfamily. ADCK protein kinase family.</text>
</comment>
<keyword evidence="2" id="KW-0472">Membrane</keyword>
<evidence type="ECO:0000256" key="2">
    <source>
        <dbReference type="SAM" id="Phobius"/>
    </source>
</evidence>
<dbReference type="PANTHER" id="PTHR10566:SF113">
    <property type="entry name" value="PROTEIN ACTIVITY OF BC1 COMPLEX KINASE 7, CHLOROPLASTIC"/>
    <property type="match status" value="1"/>
</dbReference>
<dbReference type="InterPro" id="IPR011009">
    <property type="entry name" value="Kinase-like_dom_sf"/>
</dbReference>
<feature type="domain" description="ABC1 atypical kinase-like" evidence="3">
    <location>
        <begin position="194"/>
        <end position="457"/>
    </location>
</feature>
<proteinExistence type="inferred from homology"/>
<dbReference type="RefSeq" id="WP_344337739.1">
    <property type="nucleotide sequence ID" value="NZ_BAAAPZ010000017.1"/>
</dbReference>
<evidence type="ECO:0000313" key="4">
    <source>
        <dbReference type="EMBL" id="GAA2102930.1"/>
    </source>
</evidence>
<accession>A0ABN2X1G5</accession>
<evidence type="ECO:0000256" key="1">
    <source>
        <dbReference type="ARBA" id="ARBA00009670"/>
    </source>
</evidence>
<feature type="transmembrane region" description="Helical" evidence="2">
    <location>
        <begin position="36"/>
        <end position="53"/>
    </location>
</feature>
<dbReference type="PANTHER" id="PTHR10566">
    <property type="entry name" value="CHAPERONE-ACTIVITY OF BC1 COMPLEX CABC1 -RELATED"/>
    <property type="match status" value="1"/>
</dbReference>
<feature type="transmembrane region" description="Helical" evidence="2">
    <location>
        <begin position="73"/>
        <end position="99"/>
    </location>
</feature>
<keyword evidence="2" id="KW-0812">Transmembrane</keyword>
<keyword evidence="2" id="KW-1133">Transmembrane helix</keyword>
<dbReference type="CDD" id="cd05121">
    <property type="entry name" value="ABC1_ADCK3-like"/>
    <property type="match status" value="1"/>
</dbReference>
<feature type="transmembrane region" description="Helical" evidence="2">
    <location>
        <begin position="6"/>
        <end position="24"/>
    </location>
</feature>
<dbReference type="Pfam" id="PF03109">
    <property type="entry name" value="ABC1"/>
    <property type="match status" value="1"/>
</dbReference>
<gene>
    <name evidence="4" type="ORF">GCM10009823_26540</name>
</gene>
<dbReference type="EMBL" id="BAAAPZ010000017">
    <property type="protein sequence ID" value="GAA2102930.1"/>
    <property type="molecule type" value="Genomic_DNA"/>
</dbReference>
<keyword evidence="5" id="KW-1185">Reference proteome</keyword>
<organism evidence="4 5">
    <name type="scientific">Brevibacterium salitolerans</name>
    <dbReference type="NCBI Taxonomy" id="1403566"/>
    <lineage>
        <taxon>Bacteria</taxon>
        <taxon>Bacillati</taxon>
        <taxon>Actinomycetota</taxon>
        <taxon>Actinomycetes</taxon>
        <taxon>Micrococcales</taxon>
        <taxon>Brevibacteriaceae</taxon>
        <taxon>Brevibacterium</taxon>
    </lineage>
</organism>
<dbReference type="Gene3D" id="1.10.510.10">
    <property type="entry name" value="Transferase(Phosphotransferase) domain 1"/>
    <property type="match status" value="1"/>
</dbReference>
<sequence>MNVFWTIVLGLVNAVVVGALVRRLITVGTGALRNTLVSLVMGLSIWPVTLQAFEMLQITQRGDVPFLGMSFPAVMVFLLIFGWFLTIQLYVMLAIELVLPSGSFTQVARTAARMPSWYRTTRRLWEIQGILFRFGLRRYLKPRMPSLRVSRRELARTAAEALAAAGVSFVKLGQFVATRADMIPSEFVEEFSALQSEVPPVPFSTIRPELEKAWGRPLEEVCREFDEEPLAAASVAQVHRAVLHSGEEVVVKVQRPNLRRQVRADSAIIMNLAERFENSAQWAKSIGLVEIARGFVESLAEELDYRGEARQMTILGRSVAQVSTALGGRAGSGAPDDAPRGGIVRIPEVYGALSGERVLVMDRMAGRPLSRSAEALAGTSTLVRREMCEQLFMTIARQMLDTGVFHADLHPGNIMVAPDGTLGLIDFGAVGRLDARDRRDVLTLLLAFDKQNSQAATNAVIDMFGMPPGTDLRRMQREIGQIMLRFDSGGAEEPSQSADPTAAGRSGGAASGFFRELLDFVFDHGFAMPTAVAQAFRAITTLEDSLRKLDPRSDLLGLVRSHGREVLAGSRNLRKTLDDTALYANATLPALASLPIEVSRVVKHLQDGSLDIGTSGLTTDLIRNLVRTVVDQLVQVVLATALVLGGVVMMAFDFGPPLAEQLTIFTYFGAWVLMAGMVLAGLVLAPALRDRRALLW</sequence>
<dbReference type="InterPro" id="IPR004147">
    <property type="entry name" value="ABC1_dom"/>
</dbReference>
<name>A0ABN2X1G5_9MICO</name>
<feature type="transmembrane region" description="Helical" evidence="2">
    <location>
        <begin position="664"/>
        <end position="688"/>
    </location>
</feature>
<protein>
    <submittedName>
        <fullName evidence="4">AarF/UbiB family protein</fullName>
    </submittedName>
</protein>